<name>A0A5J5F2T5_9PEZI</name>
<reference evidence="1 2" key="1">
    <citation type="submission" date="2019-09" db="EMBL/GenBank/DDBJ databases">
        <title>Draft genome of the ectomycorrhizal ascomycete Sphaerosporella brunnea.</title>
        <authorList>
            <consortium name="DOE Joint Genome Institute"/>
            <person name="Benucci G.M."/>
            <person name="Marozzi G."/>
            <person name="Antonielli L."/>
            <person name="Sanchez S."/>
            <person name="Marco P."/>
            <person name="Wang X."/>
            <person name="Falini L.B."/>
            <person name="Barry K."/>
            <person name="Haridas S."/>
            <person name="Lipzen A."/>
            <person name="Labutti K."/>
            <person name="Grigoriev I.V."/>
            <person name="Murat C."/>
            <person name="Martin F."/>
            <person name="Albertini E."/>
            <person name="Donnini D."/>
            <person name="Bonito G."/>
        </authorList>
    </citation>
    <scope>NUCLEOTIDE SEQUENCE [LARGE SCALE GENOMIC DNA]</scope>
    <source>
        <strain evidence="1 2">Sb_GMNB300</strain>
    </source>
</reference>
<sequence>MCDYIKVKYKCGHIRYIVRAWCTQFVRTQGTQRCGVNTVGDDQHLDDCGDCR</sequence>
<accession>A0A5J5F2T5</accession>
<comment type="caution">
    <text evidence="1">The sequence shown here is derived from an EMBL/GenBank/DDBJ whole genome shotgun (WGS) entry which is preliminary data.</text>
</comment>
<dbReference type="OrthoDB" id="3700495at2759"/>
<proteinExistence type="predicted"/>
<dbReference type="InParanoid" id="A0A5J5F2T5"/>
<evidence type="ECO:0000313" key="2">
    <source>
        <dbReference type="Proteomes" id="UP000326924"/>
    </source>
</evidence>
<gene>
    <name evidence="1" type="ORF">FN846DRAFT_905141</name>
</gene>
<dbReference type="EMBL" id="VXIS01000048">
    <property type="protein sequence ID" value="KAA8910286.1"/>
    <property type="molecule type" value="Genomic_DNA"/>
</dbReference>
<organism evidence="1 2">
    <name type="scientific">Sphaerosporella brunnea</name>
    <dbReference type="NCBI Taxonomy" id="1250544"/>
    <lineage>
        <taxon>Eukaryota</taxon>
        <taxon>Fungi</taxon>
        <taxon>Dikarya</taxon>
        <taxon>Ascomycota</taxon>
        <taxon>Pezizomycotina</taxon>
        <taxon>Pezizomycetes</taxon>
        <taxon>Pezizales</taxon>
        <taxon>Pyronemataceae</taxon>
        <taxon>Sphaerosporella</taxon>
    </lineage>
</organism>
<evidence type="ECO:0000313" key="1">
    <source>
        <dbReference type="EMBL" id="KAA8910286.1"/>
    </source>
</evidence>
<protein>
    <submittedName>
        <fullName evidence="1">Uncharacterized protein</fullName>
    </submittedName>
</protein>
<dbReference type="Proteomes" id="UP000326924">
    <property type="component" value="Unassembled WGS sequence"/>
</dbReference>
<dbReference type="AlphaFoldDB" id="A0A5J5F2T5"/>
<keyword evidence="2" id="KW-1185">Reference proteome</keyword>